<reference evidence="2" key="1">
    <citation type="submission" date="2021-03" db="EMBL/GenBank/DDBJ databases">
        <title>Antimicrobial resistance genes in bacteria isolated from Japanese honey, and their potential for conferring macrolide and lincosamide resistance in the American foulbrood pathogen Paenibacillus larvae.</title>
        <authorList>
            <person name="Okamoto M."/>
            <person name="Kumagai M."/>
            <person name="Kanamori H."/>
            <person name="Takamatsu D."/>
        </authorList>
    </citation>
    <scope>NUCLEOTIDE SEQUENCE</scope>
    <source>
        <strain evidence="2">J27TS8</strain>
    </source>
</reference>
<gene>
    <name evidence="2" type="primary">yceG</name>
    <name evidence="2" type="ORF">J27TS8_08510</name>
</gene>
<sequence>MNPSYSHLVAHILPLSLETWVSMVNKTITERPQYQIDKGAIHVGQVVARFLGVAVDEDEYYNQLFEYVHGEEKILTLLSENTLDKKIDNQHFQAIQRVLNINQEQKLSINRLVAFLDGEQLLLKAKDPALHRKLREAMIATLKLFADRESEGLQHHELRRVLVDLVKWSFNHLQPELEESNLNEHLPKFLWYGDFKKSHFYFAYYLMKVGCDLIIFSPSGRDILAEIDPNGELSFIHKYPGQKEAEAFPTERRNRKATVAYRASREIETILNHEGSGLYKPWQLREYTPSSITLKTTYDELFIIAKEIAMIRPDFEVSNGVVNIPNVFAKIQGVSRNRKEYWDRLHALTASEASLLIKQFPFSSSVNNDFRFHYRDALERDGLLSTEKMIQSNYWRYSHLPTGLQMGIANAIRNICAKPALKPLNKETLDDVKIYLFTQGMQIPANVLQLLQQFDYSQTVPKIILFNNELNGTMTRTDTALLLLLNQFGIDIILYNPPGHNDIENYVEEHLYDIHWLEDVVFNLDYREPSIVKRLFRQGFRRT</sequence>
<proteinExistence type="predicted"/>
<dbReference type="AlphaFoldDB" id="A0A920BSC8"/>
<feature type="domain" description="Putative component of 'biosynthetic module'" evidence="1">
    <location>
        <begin position="295"/>
        <end position="513"/>
    </location>
</feature>
<evidence type="ECO:0000313" key="3">
    <source>
        <dbReference type="Proteomes" id="UP000682111"/>
    </source>
</evidence>
<dbReference type="EMBL" id="BORC01000001">
    <property type="protein sequence ID" value="GIN60858.1"/>
    <property type="molecule type" value="Genomic_DNA"/>
</dbReference>
<name>A0A920BSC8_9BACI</name>
<organism evidence="2 3">
    <name type="scientific">Robertmurraya siralis</name>
    <dbReference type="NCBI Taxonomy" id="77777"/>
    <lineage>
        <taxon>Bacteria</taxon>
        <taxon>Bacillati</taxon>
        <taxon>Bacillota</taxon>
        <taxon>Bacilli</taxon>
        <taxon>Bacillales</taxon>
        <taxon>Bacillaceae</taxon>
        <taxon>Robertmurraya</taxon>
    </lineage>
</organism>
<dbReference type="Proteomes" id="UP000682111">
    <property type="component" value="Unassembled WGS sequence"/>
</dbReference>
<accession>A0A920BSC8</accession>
<protein>
    <recommendedName>
        <fullName evidence="1">Putative component of 'biosynthetic module' domain-containing protein</fullName>
    </recommendedName>
</protein>
<evidence type="ECO:0000259" key="1">
    <source>
        <dbReference type="Pfam" id="PF14266"/>
    </source>
</evidence>
<keyword evidence="3" id="KW-1185">Reference proteome</keyword>
<dbReference type="Pfam" id="PF14266">
    <property type="entry name" value="YceG_bac"/>
    <property type="match status" value="2"/>
</dbReference>
<dbReference type="InterPro" id="IPR025647">
    <property type="entry name" value="YceG_bac"/>
</dbReference>
<evidence type="ECO:0000313" key="2">
    <source>
        <dbReference type="EMBL" id="GIN60858.1"/>
    </source>
</evidence>
<dbReference type="RefSeq" id="WP_212933260.1">
    <property type="nucleotide sequence ID" value="NZ_BORC01000001.1"/>
</dbReference>
<comment type="caution">
    <text evidence="2">The sequence shown here is derived from an EMBL/GenBank/DDBJ whole genome shotgun (WGS) entry which is preliminary data.</text>
</comment>
<feature type="domain" description="Putative component of 'biosynthetic module'" evidence="1">
    <location>
        <begin position="21"/>
        <end position="272"/>
    </location>
</feature>